<dbReference type="AlphaFoldDB" id="A0A4V2UW99"/>
<dbReference type="InterPro" id="IPR001343">
    <property type="entry name" value="Hemolysn_Ca-bd"/>
</dbReference>
<keyword evidence="5" id="KW-1185">Reference proteome</keyword>
<sequence>MSTFITSAQRTKLIELYIGYFNRAPEAAGLNYWAGELLTLLGQGKTEQQAFDSIANRFYDAGVQFGVFSNAMTVEQFITTAYQNVLGRSSVDSDGMTYWTQKLTSGEVSRGQFIQQLITEAKAVAAADPQWAWVGTYLANRTAVGDWFANNSAGLTGQDAINAGTAIIANSVTPASAQAGQTAAEAVTAAQAAQAAQQGQTFMLTTGSDTGAAFTGGAGNDTFIGNQVAAGVTWTVGDAIDGGGGTDTFTVTQTGAITIPTGATVKNIENAEFLSGSTVTLNTTTWTGLQQLKSNATGGTTLTAAADVNITATENSVSAVDGNVTINGGKDIALTVTGTTNDNEALNTTTYAGAEIVVGGTTEPTGAVTINSKFTGANTNDAPDIFVKGGTTVNIAQTLGNAVNTTNTFGEVLVVGGANTTAVTVTQEAAATASTTVAGKTNSAVNVVDKNASSTTAAGTITTVTLNNYGNSAINSGALSTVNLSGTGGTLGITPGALTTPAVTTLNLNVKNLSAPSDNSITVNTYKTLNITGTEKASTITNVTGAAVETLNIAGDAKVVLSNNTFTALKSVVSTNTAGVTLGTTALGAGVSFTGGDGDDSIILSNAFTKAITMGKGNDTVTYGGAAGTGGSVNAGDGTDTIVMTVGQADAADNDATFNSTFSGFEVLQLDASSMGGTKTVNLVGINGVNKVVTGAASHALTLDNFANNGTLKLTSNVGAGSYVANVTNAAFNPNDTFNIELSKTSALTAGSVTVAGVENININVADADPSGSAAVVHTMTLVATSAKKVVVTGNNGLTLTNTGNTAITEFDASGVVANGTAGLDTAANLAVTFTSANNTATANVTIIGGDGNDVLTGGAAKDNINGGKGNDVITGGLGQDTIQLGQGRDVVKIASNSDSNVATSDSHTGTFDIITGFNLLGAITTATNLSSVANFQSATAGGANANMLVIDFEQDDGGPGNGTDLPVVIKVNGTGSGQAAGVTYTVTNGILTLSGTGASAVDTLGEWLAEAAAVAATNGEVLAFVFGGDTYVFGQNGAQDILVQLVGVQASALALAAASATYAAGTLLIGDSL</sequence>
<reference evidence="3 5" key="2">
    <citation type="submission" date="2019-07" db="EMBL/GenBank/DDBJ databases">
        <title>Tepidimonas ignava SPS-1037 draft genome.</title>
        <authorList>
            <person name="Da Costa M.S."/>
            <person name="Froufe H.J.C."/>
            <person name="Egas C."/>
            <person name="Albuquerque L."/>
        </authorList>
    </citation>
    <scope>NUCLEOTIDE SEQUENCE [LARGE SCALE GENOMIC DNA]</scope>
    <source>
        <strain evidence="3 5">SPS-1037</strain>
    </source>
</reference>
<dbReference type="PROSITE" id="PS00330">
    <property type="entry name" value="HEMOLYSIN_CALCIUM"/>
    <property type="match status" value="1"/>
</dbReference>
<dbReference type="PRINTS" id="PR00313">
    <property type="entry name" value="CABNDNGRPT"/>
</dbReference>
<dbReference type="Gene3D" id="2.150.10.10">
    <property type="entry name" value="Serralysin-like metalloprotease, C-terminal"/>
    <property type="match status" value="1"/>
</dbReference>
<evidence type="ECO:0000313" key="2">
    <source>
        <dbReference type="EMBL" id="TCS98797.1"/>
    </source>
</evidence>
<dbReference type="GO" id="GO:0005509">
    <property type="term" value="F:calcium ion binding"/>
    <property type="evidence" value="ECO:0007669"/>
    <property type="project" value="InterPro"/>
</dbReference>
<dbReference type="SUPFAM" id="SSF51120">
    <property type="entry name" value="beta-Roll"/>
    <property type="match status" value="1"/>
</dbReference>
<accession>A0A4V2UW99</accession>
<reference evidence="2 4" key="1">
    <citation type="submission" date="2019-03" db="EMBL/GenBank/DDBJ databases">
        <title>Genomic Encyclopedia of Type Strains, Phase IV (KMG-IV): sequencing the most valuable type-strain genomes for metagenomic binning, comparative biology and taxonomic classification.</title>
        <authorList>
            <person name="Goeker M."/>
        </authorList>
    </citation>
    <scope>NUCLEOTIDE SEQUENCE [LARGE SCALE GENOMIC DNA]</scope>
    <source>
        <strain evidence="2 4">DSM 12034</strain>
    </source>
</reference>
<protein>
    <submittedName>
        <fullName evidence="2">S-layer protein</fullName>
    </submittedName>
</protein>
<dbReference type="EMBL" id="VJNC01000013">
    <property type="protein sequence ID" value="TSE20278.1"/>
    <property type="molecule type" value="Genomic_DNA"/>
</dbReference>
<feature type="domain" description="DUF4214" evidence="1">
    <location>
        <begin position="72"/>
        <end position="115"/>
    </location>
</feature>
<dbReference type="InterPro" id="IPR038255">
    <property type="entry name" value="PBS_linker_sf"/>
</dbReference>
<organism evidence="2 4">
    <name type="scientific">Tepidimonas ignava</name>
    <dbReference type="NCBI Taxonomy" id="114249"/>
    <lineage>
        <taxon>Bacteria</taxon>
        <taxon>Pseudomonadati</taxon>
        <taxon>Pseudomonadota</taxon>
        <taxon>Betaproteobacteria</taxon>
        <taxon>Burkholderiales</taxon>
        <taxon>Tepidimonas</taxon>
    </lineage>
</organism>
<name>A0A4V2UW99_9BURK</name>
<dbReference type="InterPro" id="IPR018511">
    <property type="entry name" value="Hemolysin-typ_Ca-bd_CS"/>
</dbReference>
<dbReference type="EMBL" id="SMAH01000004">
    <property type="protein sequence ID" value="TCS98797.1"/>
    <property type="molecule type" value="Genomic_DNA"/>
</dbReference>
<dbReference type="Gene3D" id="1.10.3130.20">
    <property type="entry name" value="Phycobilisome linker domain"/>
    <property type="match status" value="1"/>
</dbReference>
<proteinExistence type="predicted"/>
<dbReference type="Pfam" id="PF00353">
    <property type="entry name" value="HemolysinCabind"/>
    <property type="match status" value="1"/>
</dbReference>
<dbReference type="InterPro" id="IPR025282">
    <property type="entry name" value="DUF4214"/>
</dbReference>
<evidence type="ECO:0000259" key="1">
    <source>
        <dbReference type="Pfam" id="PF13946"/>
    </source>
</evidence>
<evidence type="ECO:0000313" key="3">
    <source>
        <dbReference type="EMBL" id="TSE20278.1"/>
    </source>
</evidence>
<gene>
    <name evidence="3" type="primary">rsaA</name>
    <name evidence="2" type="ORF">EDC36_104221</name>
    <name evidence="3" type="ORF">Tigna_01909</name>
</gene>
<dbReference type="Proteomes" id="UP000295536">
    <property type="component" value="Unassembled WGS sequence"/>
</dbReference>
<dbReference type="Pfam" id="PF13946">
    <property type="entry name" value="DUF4214"/>
    <property type="match status" value="1"/>
</dbReference>
<comment type="caution">
    <text evidence="2">The sequence shown here is derived from an EMBL/GenBank/DDBJ whole genome shotgun (WGS) entry which is preliminary data.</text>
</comment>
<dbReference type="InterPro" id="IPR011049">
    <property type="entry name" value="Serralysin-like_metalloprot_C"/>
</dbReference>
<evidence type="ECO:0000313" key="5">
    <source>
        <dbReference type="Proteomes" id="UP000315577"/>
    </source>
</evidence>
<dbReference type="Proteomes" id="UP000315577">
    <property type="component" value="Unassembled WGS sequence"/>
</dbReference>
<evidence type="ECO:0000313" key="4">
    <source>
        <dbReference type="Proteomes" id="UP000295536"/>
    </source>
</evidence>
<dbReference type="RefSeq" id="WP_165902814.1">
    <property type="nucleotide sequence ID" value="NZ_SMAH01000004.1"/>
</dbReference>